<accession>A0ABX0CA71</accession>
<name>A0ABX0CA71_9BIFI</name>
<proteinExistence type="predicted"/>
<gene>
    <name evidence="2" type="ORF">GFD18_07985</name>
</gene>
<reference evidence="2 3" key="1">
    <citation type="submission" date="2019-10" db="EMBL/GenBank/DDBJ databases">
        <title>Bifidobacterium from non-human primates.</title>
        <authorList>
            <person name="Modesto M."/>
        </authorList>
    </citation>
    <scope>NUCLEOTIDE SEQUENCE [LARGE SCALE GENOMIC DNA]</scope>
    <source>
        <strain evidence="2 3">SMA1</strain>
    </source>
</reference>
<evidence type="ECO:0000313" key="3">
    <source>
        <dbReference type="Proteomes" id="UP000475155"/>
    </source>
</evidence>
<protein>
    <recommendedName>
        <fullName evidence="1">Tetrapyrrole biosynthesis uroporphyrinogen III synthase domain-containing protein</fullName>
    </recommendedName>
</protein>
<dbReference type="SUPFAM" id="SSF69618">
    <property type="entry name" value="HemD-like"/>
    <property type="match status" value="1"/>
</dbReference>
<dbReference type="Gene3D" id="3.40.50.10090">
    <property type="match status" value="1"/>
</dbReference>
<dbReference type="EMBL" id="WHZU01000012">
    <property type="protein sequence ID" value="NEH12026.1"/>
    <property type="molecule type" value="Genomic_DNA"/>
</dbReference>
<evidence type="ECO:0000259" key="1">
    <source>
        <dbReference type="Pfam" id="PF02602"/>
    </source>
</evidence>
<dbReference type="Proteomes" id="UP000475155">
    <property type="component" value="Unassembled WGS sequence"/>
</dbReference>
<feature type="domain" description="Tetrapyrrole biosynthesis uroporphyrinogen III synthase" evidence="1">
    <location>
        <begin position="30"/>
        <end position="226"/>
    </location>
</feature>
<organism evidence="2 3">
    <name type="scientific">Bifidobacterium saimiriisciurei</name>
    <dbReference type="NCBI Taxonomy" id="2661627"/>
    <lineage>
        <taxon>Bacteria</taxon>
        <taxon>Bacillati</taxon>
        <taxon>Actinomycetota</taxon>
        <taxon>Actinomycetes</taxon>
        <taxon>Bifidobacteriales</taxon>
        <taxon>Bifidobacteriaceae</taxon>
        <taxon>Bifidobacterium</taxon>
    </lineage>
</organism>
<dbReference type="InterPro" id="IPR036108">
    <property type="entry name" value="4pyrrol_syn_uPrphyn_synt_sf"/>
</dbReference>
<dbReference type="RefSeq" id="WP_163200496.1">
    <property type="nucleotide sequence ID" value="NZ_WHZU01000012.1"/>
</dbReference>
<dbReference type="Pfam" id="PF02602">
    <property type="entry name" value="HEM4"/>
    <property type="match status" value="1"/>
</dbReference>
<sequence>MTVLITYPQDHIGEALRRRLDDAARPAGGVVYCPLRRLQATVPSESDLRAIASSDYLIITSNFALTLYLERYRHLNWLATVVVLSRKMATQAERYGLPHVLTPDEENQRGLARLLATLPHARMAMLGGDLRVPHDHIPEEIPRIRIYENMWNDELEQSAIETIADGAGAAHPIDRILVTSPSSYRRLRAIIGKIPHRFAENPTYYALGPSTADIIREDGGIVIVPESNDVLRRAVELIIGNR</sequence>
<comment type="caution">
    <text evidence="2">The sequence shown here is derived from an EMBL/GenBank/DDBJ whole genome shotgun (WGS) entry which is preliminary data.</text>
</comment>
<evidence type="ECO:0000313" key="2">
    <source>
        <dbReference type="EMBL" id="NEH12026.1"/>
    </source>
</evidence>
<dbReference type="InterPro" id="IPR003754">
    <property type="entry name" value="4pyrrol_synth_uPrphyn_synth"/>
</dbReference>
<keyword evidence="3" id="KW-1185">Reference proteome</keyword>